<dbReference type="GO" id="GO:0043565">
    <property type="term" value="F:sequence-specific DNA binding"/>
    <property type="evidence" value="ECO:0007669"/>
    <property type="project" value="InterPro"/>
</dbReference>
<feature type="transmembrane region" description="Helical" evidence="4">
    <location>
        <begin position="6"/>
        <end position="27"/>
    </location>
</feature>
<keyword evidence="4" id="KW-1133">Transmembrane helix</keyword>
<dbReference type="AlphaFoldDB" id="A0A444VRS4"/>
<name>A0A444VRS4_9FLAO</name>
<keyword evidence="4" id="KW-0472">Membrane</keyword>
<keyword evidence="3" id="KW-0804">Transcription</keyword>
<feature type="domain" description="HTH araC/xylS-type" evidence="5">
    <location>
        <begin position="221"/>
        <end position="325"/>
    </location>
</feature>
<dbReference type="EMBL" id="JJMP01000001">
    <property type="protein sequence ID" value="RYC53379.1"/>
    <property type="molecule type" value="Genomic_DNA"/>
</dbReference>
<dbReference type="InterPro" id="IPR018060">
    <property type="entry name" value="HTH_AraC"/>
</dbReference>
<evidence type="ECO:0000256" key="3">
    <source>
        <dbReference type="ARBA" id="ARBA00023163"/>
    </source>
</evidence>
<dbReference type="PROSITE" id="PS00041">
    <property type="entry name" value="HTH_ARAC_FAMILY_1"/>
    <property type="match status" value="1"/>
</dbReference>
<feature type="transmembrane region" description="Helical" evidence="4">
    <location>
        <begin position="39"/>
        <end position="59"/>
    </location>
</feature>
<evidence type="ECO:0000259" key="5">
    <source>
        <dbReference type="PROSITE" id="PS01124"/>
    </source>
</evidence>
<feature type="transmembrane region" description="Helical" evidence="4">
    <location>
        <begin position="124"/>
        <end position="143"/>
    </location>
</feature>
<proteinExistence type="predicted"/>
<dbReference type="InterPro" id="IPR018062">
    <property type="entry name" value="HTH_AraC-typ_CS"/>
</dbReference>
<keyword evidence="1" id="KW-0805">Transcription regulation</keyword>
<evidence type="ECO:0000256" key="1">
    <source>
        <dbReference type="ARBA" id="ARBA00023015"/>
    </source>
</evidence>
<keyword evidence="4" id="KW-0812">Transmembrane</keyword>
<evidence type="ECO:0000256" key="2">
    <source>
        <dbReference type="ARBA" id="ARBA00023125"/>
    </source>
</evidence>
<dbReference type="Proteomes" id="UP000290261">
    <property type="component" value="Unassembled WGS sequence"/>
</dbReference>
<comment type="caution">
    <text evidence="6">The sequence shown here is derived from an EMBL/GenBank/DDBJ whole genome shotgun (WGS) entry which is preliminary data.</text>
</comment>
<dbReference type="SMART" id="SM00342">
    <property type="entry name" value="HTH_ARAC"/>
    <property type="match status" value="1"/>
</dbReference>
<accession>A0A444VRS4</accession>
<feature type="transmembrane region" description="Helical" evidence="4">
    <location>
        <begin position="182"/>
        <end position="201"/>
    </location>
</feature>
<keyword evidence="2" id="KW-0238">DNA-binding</keyword>
<feature type="transmembrane region" description="Helical" evidence="4">
    <location>
        <begin position="65"/>
        <end position="87"/>
    </location>
</feature>
<protein>
    <recommendedName>
        <fullName evidence="5">HTH araC/xylS-type domain-containing protein</fullName>
    </recommendedName>
</protein>
<feature type="transmembrane region" description="Helical" evidence="4">
    <location>
        <begin position="155"/>
        <end position="176"/>
    </location>
</feature>
<feature type="transmembrane region" description="Helical" evidence="4">
    <location>
        <begin position="99"/>
        <end position="118"/>
    </location>
</feature>
<dbReference type="RefSeq" id="WP_129653054.1">
    <property type="nucleotide sequence ID" value="NZ_ML142907.1"/>
</dbReference>
<reference evidence="6 7" key="1">
    <citation type="submission" date="2014-04" db="EMBL/GenBank/DDBJ databases">
        <title>Whole genome of Muricauda olearia.</title>
        <authorList>
            <person name="Zhang X.-H."/>
            <person name="Tang K."/>
        </authorList>
    </citation>
    <scope>NUCLEOTIDE SEQUENCE [LARGE SCALE GENOMIC DNA]</scope>
    <source>
        <strain evidence="6 7">Th120</strain>
    </source>
</reference>
<evidence type="ECO:0000313" key="7">
    <source>
        <dbReference type="Proteomes" id="UP000290261"/>
    </source>
</evidence>
<dbReference type="PROSITE" id="PS01124">
    <property type="entry name" value="HTH_ARAC_FAMILY_2"/>
    <property type="match status" value="1"/>
</dbReference>
<keyword evidence="7" id="KW-1185">Reference proteome</keyword>
<dbReference type="PANTHER" id="PTHR43280:SF29">
    <property type="entry name" value="ARAC-FAMILY TRANSCRIPTIONAL REGULATOR"/>
    <property type="match status" value="1"/>
</dbReference>
<dbReference type="PANTHER" id="PTHR43280">
    <property type="entry name" value="ARAC-FAMILY TRANSCRIPTIONAL REGULATOR"/>
    <property type="match status" value="1"/>
</dbReference>
<evidence type="ECO:0000313" key="6">
    <source>
        <dbReference type="EMBL" id="RYC53379.1"/>
    </source>
</evidence>
<organism evidence="6 7">
    <name type="scientific">Flagellimonas olearia</name>
    <dbReference type="NCBI Taxonomy" id="552546"/>
    <lineage>
        <taxon>Bacteria</taxon>
        <taxon>Pseudomonadati</taxon>
        <taxon>Bacteroidota</taxon>
        <taxon>Flavobacteriia</taxon>
        <taxon>Flavobacteriales</taxon>
        <taxon>Flavobacteriaceae</taxon>
        <taxon>Flagellimonas</taxon>
    </lineage>
</organism>
<evidence type="ECO:0000256" key="4">
    <source>
        <dbReference type="SAM" id="Phobius"/>
    </source>
</evidence>
<dbReference type="GO" id="GO:0003700">
    <property type="term" value="F:DNA-binding transcription factor activity"/>
    <property type="evidence" value="ECO:0007669"/>
    <property type="project" value="InterPro"/>
</dbReference>
<dbReference type="InterPro" id="IPR009057">
    <property type="entry name" value="Homeodomain-like_sf"/>
</dbReference>
<dbReference type="SUPFAM" id="SSF46689">
    <property type="entry name" value="Homeodomain-like"/>
    <property type="match status" value="1"/>
</dbReference>
<dbReference type="Gene3D" id="1.10.10.60">
    <property type="entry name" value="Homeodomain-like"/>
    <property type="match status" value="1"/>
</dbReference>
<dbReference type="Pfam" id="PF12833">
    <property type="entry name" value="HTH_18"/>
    <property type="match status" value="1"/>
</dbReference>
<sequence length="331" mass="37798">MEPSVALTIFSGAAISSGLMMALYFMLVRNENKWGDIAMGLLFLALVMRLSKSLFSYVFHGSSLMGISFGLLGSVLMGPLLFLYFTYTLTGEKKFQWQHLLHLIIPFVAFILAANEVFPAFGLYVWAGHFLMGYLIVVGYRFVFAKWSKEGISKWHNSLFYGVLGLWLIFSLQLYISSRTFYIWGIILASLIIYILFFMALRTPMFRSKNRKVITPKEVKDKIIHALEVERAFVQPGISIAQFSKMIDTPAYLVSNGVKSIYGKSFKDVINSFRIREITSKLSHMDFAHEKIENLAYDAGFNTSSAFYSAFKKETKMTPRAYQKQQQNKCS</sequence>
<gene>
    <name evidence="6" type="ORF">DN53_03935</name>
</gene>